<feature type="region of interest" description="Disordered" evidence="1">
    <location>
        <begin position="308"/>
        <end position="329"/>
    </location>
</feature>
<feature type="region of interest" description="Disordered" evidence="1">
    <location>
        <begin position="116"/>
        <end position="161"/>
    </location>
</feature>
<organism evidence="2">
    <name type="scientific">marine sediment metagenome</name>
    <dbReference type="NCBI Taxonomy" id="412755"/>
    <lineage>
        <taxon>unclassified sequences</taxon>
        <taxon>metagenomes</taxon>
        <taxon>ecological metagenomes</taxon>
    </lineage>
</organism>
<name>A0A0F8Z5P4_9ZZZZ</name>
<proteinExistence type="predicted"/>
<accession>A0A0F8Z5P4</accession>
<feature type="compositionally biased region" description="Low complexity" evidence="1">
    <location>
        <begin position="315"/>
        <end position="325"/>
    </location>
</feature>
<feature type="compositionally biased region" description="Basic residues" evidence="1">
    <location>
        <begin position="126"/>
        <end position="141"/>
    </location>
</feature>
<protein>
    <submittedName>
        <fullName evidence="2">Uncharacterized protein</fullName>
    </submittedName>
</protein>
<sequence>GTEAGQELLAEAAQIGYDIKVIGDDMSWGEAVLRLRDAGILGGLMGVAIGGPVAILGDNNMSNANSRIHEAKKALQSVANRETDPAGKGTKVSREEIDKVVKEYADAVNAKRKLVEERKEAEVEKKKAKTEKKETKRKAKRTPKEVTQEKKQAKAAASDQAVDKLTPEVIEEADLIESAVAREEISQKAAQGLVDKGLAKITKQGVLVVLPAGNRRLKAVRKAQGDVKLEVKPALPAVVEAPAELKEFSKRERALEKERKAIFKDLDQRVADGELTNEQELASPEMARANEISEELKDIAQERKVAAKNRKAKQGAKGAKASRAAKTTKKIVKPIVKPIVKKDTVASRK</sequence>
<comment type="caution">
    <text evidence="2">The sequence shown here is derived from an EMBL/GenBank/DDBJ whole genome shotgun (WGS) entry which is preliminary data.</text>
</comment>
<dbReference type="EMBL" id="LAZR01065521">
    <property type="protein sequence ID" value="KKK55371.1"/>
    <property type="molecule type" value="Genomic_DNA"/>
</dbReference>
<reference evidence="2" key="1">
    <citation type="journal article" date="2015" name="Nature">
        <title>Complex archaea that bridge the gap between prokaryotes and eukaryotes.</title>
        <authorList>
            <person name="Spang A."/>
            <person name="Saw J.H."/>
            <person name="Jorgensen S.L."/>
            <person name="Zaremba-Niedzwiedzka K."/>
            <person name="Martijn J."/>
            <person name="Lind A.E."/>
            <person name="van Eijk R."/>
            <person name="Schleper C."/>
            <person name="Guy L."/>
            <person name="Ettema T.J."/>
        </authorList>
    </citation>
    <scope>NUCLEOTIDE SEQUENCE</scope>
</reference>
<evidence type="ECO:0000313" key="2">
    <source>
        <dbReference type="EMBL" id="KKK55371.1"/>
    </source>
</evidence>
<feature type="non-terminal residue" evidence="2">
    <location>
        <position position="1"/>
    </location>
</feature>
<feature type="non-terminal residue" evidence="2">
    <location>
        <position position="349"/>
    </location>
</feature>
<feature type="compositionally biased region" description="Basic and acidic residues" evidence="1">
    <location>
        <begin position="116"/>
        <end position="125"/>
    </location>
</feature>
<gene>
    <name evidence="2" type="ORF">LCGC14_3075220</name>
</gene>
<dbReference type="AlphaFoldDB" id="A0A0F8Z5P4"/>
<feature type="compositionally biased region" description="Basic and acidic residues" evidence="1">
    <location>
        <begin position="142"/>
        <end position="152"/>
    </location>
</feature>
<evidence type="ECO:0000256" key="1">
    <source>
        <dbReference type="SAM" id="MobiDB-lite"/>
    </source>
</evidence>